<sequence length="109" mass="12321">MKYKRANIDFVVDAISAAAFQDGANYRLIHPNFDLYKDHISISIEMNDDMTLIKYTTHPGSEKGAYTYDYFNLREREVGTFDAAQGRDVPDELGNSAGEAQKLAREHGQ</sequence>
<evidence type="ECO:0000256" key="1">
    <source>
        <dbReference type="SAM" id="MobiDB-lite"/>
    </source>
</evidence>
<name>A0A421BM29_9RHOB</name>
<evidence type="ECO:0000313" key="3">
    <source>
        <dbReference type="Proteomes" id="UP000279673"/>
    </source>
</evidence>
<comment type="caution">
    <text evidence="2">The sequence shown here is derived from an EMBL/GenBank/DDBJ whole genome shotgun (WGS) entry which is preliminary data.</text>
</comment>
<accession>A0A421BM29</accession>
<gene>
    <name evidence="2" type="ORF">DYS74_14105</name>
</gene>
<dbReference type="Proteomes" id="UP000279673">
    <property type="component" value="Unassembled WGS sequence"/>
</dbReference>
<protein>
    <submittedName>
        <fullName evidence="2">Uncharacterized protein</fullName>
    </submittedName>
</protein>
<proteinExistence type="predicted"/>
<reference evidence="2 3" key="1">
    <citation type="submission" date="2018-10" db="EMBL/GenBank/DDBJ databases">
        <title>Rhodobacter sp . BO-81.</title>
        <authorList>
            <person name="Im W.T."/>
        </authorList>
    </citation>
    <scope>NUCLEOTIDE SEQUENCE [LARGE SCALE GENOMIC DNA]</scope>
    <source>
        <strain evidence="2 3">BO-81</strain>
    </source>
</reference>
<dbReference type="EMBL" id="RCHI01000014">
    <property type="protein sequence ID" value="RLL63835.1"/>
    <property type="molecule type" value="Genomic_DNA"/>
</dbReference>
<dbReference type="AlphaFoldDB" id="A0A421BM29"/>
<evidence type="ECO:0000313" key="2">
    <source>
        <dbReference type="EMBL" id="RLL63835.1"/>
    </source>
</evidence>
<feature type="region of interest" description="Disordered" evidence="1">
    <location>
        <begin position="84"/>
        <end position="109"/>
    </location>
</feature>
<organism evidence="2 3">
    <name type="scientific">Paenirhodobacter hankyongi</name>
    <dbReference type="NCBI Taxonomy" id="2294033"/>
    <lineage>
        <taxon>Bacteria</taxon>
        <taxon>Pseudomonadati</taxon>
        <taxon>Pseudomonadota</taxon>
        <taxon>Alphaproteobacteria</taxon>
        <taxon>Rhodobacterales</taxon>
        <taxon>Rhodobacter group</taxon>
        <taxon>Paenirhodobacter</taxon>
    </lineage>
</organism>
<keyword evidence="3" id="KW-1185">Reference proteome</keyword>